<gene>
    <name evidence="2" type="ORF">PGLA2088_LOCUS20404</name>
</gene>
<keyword evidence="1" id="KW-1133">Transmembrane helix</keyword>
<name>A0A813JKG7_POLGL</name>
<evidence type="ECO:0000313" key="2">
    <source>
        <dbReference type="EMBL" id="CAE8677635.1"/>
    </source>
</evidence>
<feature type="transmembrane region" description="Helical" evidence="1">
    <location>
        <begin position="64"/>
        <end position="83"/>
    </location>
</feature>
<sequence>VLIYMFTFYMEPFSAACQKSVSDMVCGEISAERMERCESMGFFILNKDMGIILLTPALVPDYKFIRPVLWSLTLMFYVITMLSSRRYMYQELLRYECHFDIAVGLAFLSAVNAVATSRKWYMQK</sequence>
<dbReference type="EMBL" id="CAJNNW010025552">
    <property type="protein sequence ID" value="CAE8677635.1"/>
    <property type="molecule type" value="Genomic_DNA"/>
</dbReference>
<feature type="non-terminal residue" evidence="2">
    <location>
        <position position="1"/>
    </location>
</feature>
<protein>
    <submittedName>
        <fullName evidence="2">Uncharacterized protein</fullName>
    </submittedName>
</protein>
<accession>A0A813JKG7</accession>
<feature type="non-terminal residue" evidence="2">
    <location>
        <position position="124"/>
    </location>
</feature>
<proteinExistence type="predicted"/>
<dbReference type="AlphaFoldDB" id="A0A813JKG7"/>
<comment type="caution">
    <text evidence="2">The sequence shown here is derived from an EMBL/GenBank/DDBJ whole genome shotgun (WGS) entry which is preliminary data.</text>
</comment>
<evidence type="ECO:0000313" key="3">
    <source>
        <dbReference type="Proteomes" id="UP000626109"/>
    </source>
</evidence>
<evidence type="ECO:0000256" key="1">
    <source>
        <dbReference type="SAM" id="Phobius"/>
    </source>
</evidence>
<reference evidence="2" key="1">
    <citation type="submission" date="2021-02" db="EMBL/GenBank/DDBJ databases">
        <authorList>
            <person name="Dougan E. K."/>
            <person name="Rhodes N."/>
            <person name="Thang M."/>
            <person name="Chan C."/>
        </authorList>
    </citation>
    <scope>NUCLEOTIDE SEQUENCE</scope>
</reference>
<keyword evidence="1" id="KW-0812">Transmembrane</keyword>
<keyword evidence="1" id="KW-0472">Membrane</keyword>
<feature type="transmembrane region" description="Helical" evidence="1">
    <location>
        <begin position="95"/>
        <end position="115"/>
    </location>
</feature>
<organism evidence="2 3">
    <name type="scientific">Polarella glacialis</name>
    <name type="common">Dinoflagellate</name>
    <dbReference type="NCBI Taxonomy" id="89957"/>
    <lineage>
        <taxon>Eukaryota</taxon>
        <taxon>Sar</taxon>
        <taxon>Alveolata</taxon>
        <taxon>Dinophyceae</taxon>
        <taxon>Suessiales</taxon>
        <taxon>Suessiaceae</taxon>
        <taxon>Polarella</taxon>
    </lineage>
</organism>
<dbReference type="Proteomes" id="UP000626109">
    <property type="component" value="Unassembled WGS sequence"/>
</dbReference>